<evidence type="ECO:0000256" key="1">
    <source>
        <dbReference type="SAM" id="MobiDB-lite"/>
    </source>
</evidence>
<evidence type="ECO:0000259" key="2">
    <source>
        <dbReference type="PROSITE" id="PS50033"/>
    </source>
</evidence>
<dbReference type="PROSITE" id="PS50033">
    <property type="entry name" value="UBX"/>
    <property type="match status" value="1"/>
</dbReference>
<dbReference type="Gene3D" id="1.10.8.10">
    <property type="entry name" value="DNA helicase RuvA subunit, C-terminal domain"/>
    <property type="match status" value="1"/>
</dbReference>
<dbReference type="InterPro" id="IPR001012">
    <property type="entry name" value="UBX_dom"/>
</dbReference>
<gene>
    <name evidence="3" type="ORF">CANTEDRAFT_115592</name>
</gene>
<dbReference type="PANTHER" id="PTHR23322:SF1">
    <property type="entry name" value="FAS-ASSOCIATED FACTOR 2"/>
    <property type="match status" value="1"/>
</dbReference>
<dbReference type="InterPro" id="IPR029071">
    <property type="entry name" value="Ubiquitin-like_domsf"/>
</dbReference>
<keyword evidence="4" id="KW-1185">Reference proteome</keyword>
<name>G3BB29_CANTC</name>
<dbReference type="CDD" id="cd14273">
    <property type="entry name" value="UBA_TAP-C_like"/>
    <property type="match status" value="1"/>
</dbReference>
<dbReference type="GO" id="GO:0036503">
    <property type="term" value="P:ERAD pathway"/>
    <property type="evidence" value="ECO:0007669"/>
    <property type="project" value="TreeGrafter"/>
</dbReference>
<accession>G3BB29</accession>
<dbReference type="Proteomes" id="UP000000707">
    <property type="component" value="Unassembled WGS sequence"/>
</dbReference>
<sequence length="533" mass="61316">MDDQTLSPAKQTAVDEFIAITGSSDDNVSQIIRLLDVHNWDLNNSIVTFFESGFIQESSLPTPVEVDTSTDMPQASGVDYGHPGSDTSRVSRRYSMVDSPLDDLIPSLPYAPRISNHWQLEVGLNASKREVLRANNLRAINSLLFLLLFVPKKLLSFLYQVFKFIFKINTANYFPAAIDYESVDLDHKMPLSEYVDKYNIVEGNFNEVYEQCKTNYTWLLVVLVNGSQEASDLLSHLLSNHHFEKHFNKANHTDNFTTCIYINDVEKNPESYEVGRTYKVKRLPFVMLINNVSNSPHKLPSMSITYKSNLPSVLLQPSQVGSTANKVAIYLGRIISNYQPQVVAAITDKREMEFARLIKQQQDDAYQKSLEMDKVKKAEKSKKLEDEMLLQQRRSFLFNLIKSRWFETLNPEPNTRIQVKLPHGERIILNVNNQNQLKHLYLHLESTLFPRHLAADDAEEFETASQVLEHISSNDFDCQISLEDYYKHFPFKFELIQPYPKKVVDDLEATIKEHIKNGASLLVEYTSDDEEEE</sequence>
<evidence type="ECO:0000313" key="3">
    <source>
        <dbReference type="EMBL" id="EGV62791.1"/>
    </source>
</evidence>
<dbReference type="GO" id="GO:0043130">
    <property type="term" value="F:ubiquitin binding"/>
    <property type="evidence" value="ECO:0007669"/>
    <property type="project" value="TreeGrafter"/>
</dbReference>
<protein>
    <recommendedName>
        <fullName evidence="2">UBX domain-containing protein</fullName>
    </recommendedName>
</protein>
<proteinExistence type="predicted"/>
<dbReference type="AlphaFoldDB" id="G3BB29"/>
<organism evidence="4">
    <name type="scientific">Candida tenuis (strain ATCC 10573 / BCRC 21748 / CBS 615 / JCM 9827 / NBRC 10315 / NRRL Y-1498 / VKM Y-70)</name>
    <name type="common">Yeast</name>
    <name type="synonym">Yamadazyma tenuis</name>
    <dbReference type="NCBI Taxonomy" id="590646"/>
    <lineage>
        <taxon>Eukaryota</taxon>
        <taxon>Fungi</taxon>
        <taxon>Dikarya</taxon>
        <taxon>Ascomycota</taxon>
        <taxon>Saccharomycotina</taxon>
        <taxon>Pichiomycetes</taxon>
        <taxon>Debaryomycetaceae</taxon>
        <taxon>Yamadazyma</taxon>
    </lineage>
</organism>
<dbReference type="InterPro" id="IPR050730">
    <property type="entry name" value="UBX_domain-protein"/>
</dbReference>
<dbReference type="RefSeq" id="XP_006688961.1">
    <property type="nucleotide sequence ID" value="XM_006688898.1"/>
</dbReference>
<dbReference type="STRING" id="590646.G3BB29"/>
<dbReference type="GO" id="GO:0005783">
    <property type="term" value="C:endoplasmic reticulum"/>
    <property type="evidence" value="ECO:0007669"/>
    <property type="project" value="TreeGrafter"/>
</dbReference>
<dbReference type="GeneID" id="18247929"/>
<dbReference type="Pfam" id="PF14555">
    <property type="entry name" value="UBA_4"/>
    <property type="match status" value="1"/>
</dbReference>
<evidence type="ECO:0000313" key="4">
    <source>
        <dbReference type="Proteomes" id="UP000000707"/>
    </source>
</evidence>
<dbReference type="EMBL" id="GL996527">
    <property type="protein sequence ID" value="EGV62791.1"/>
    <property type="molecule type" value="Genomic_DNA"/>
</dbReference>
<dbReference type="eggNOG" id="KOG1363">
    <property type="taxonomic scope" value="Eukaryota"/>
</dbReference>
<dbReference type="KEGG" id="cten:18247929"/>
<feature type="domain" description="UBX" evidence="2">
    <location>
        <begin position="410"/>
        <end position="513"/>
    </location>
</feature>
<dbReference type="HOGENOM" id="CLU_413380_0_0_1"/>
<dbReference type="SUPFAM" id="SSF54236">
    <property type="entry name" value="Ubiquitin-like"/>
    <property type="match status" value="1"/>
</dbReference>
<dbReference type="Gene3D" id="3.10.20.90">
    <property type="entry name" value="Phosphatidylinositol 3-kinase Catalytic Subunit, Chain A, domain 1"/>
    <property type="match status" value="1"/>
</dbReference>
<feature type="region of interest" description="Disordered" evidence="1">
    <location>
        <begin position="65"/>
        <end position="87"/>
    </location>
</feature>
<dbReference type="PANTHER" id="PTHR23322">
    <property type="entry name" value="FAS-ASSOCIATED PROTEIN"/>
    <property type="match status" value="1"/>
</dbReference>
<reference evidence="3 4" key="1">
    <citation type="journal article" date="2011" name="Proc. Natl. Acad. Sci. U.S.A.">
        <title>Comparative genomics of xylose-fermenting fungi for enhanced biofuel production.</title>
        <authorList>
            <person name="Wohlbach D.J."/>
            <person name="Kuo A."/>
            <person name="Sato T.K."/>
            <person name="Potts K.M."/>
            <person name="Salamov A.A."/>
            <person name="LaButti K.M."/>
            <person name="Sun H."/>
            <person name="Clum A."/>
            <person name="Pangilinan J.L."/>
            <person name="Lindquist E.A."/>
            <person name="Lucas S."/>
            <person name="Lapidus A."/>
            <person name="Jin M."/>
            <person name="Gunawan C."/>
            <person name="Balan V."/>
            <person name="Dale B.E."/>
            <person name="Jeffries T.W."/>
            <person name="Zinkel R."/>
            <person name="Barry K.W."/>
            <person name="Grigoriev I.V."/>
            <person name="Gasch A.P."/>
        </authorList>
    </citation>
    <scope>NUCLEOTIDE SEQUENCE [LARGE SCALE GENOMIC DNA]</scope>
    <source>
        <strain evidence="4">ATCC 10573 / BCRC 21748 / CBS 615 / JCM 9827 / NBRC 10315 / NRRL Y-1498 / VKM Y-70</strain>
    </source>
</reference>
<dbReference type="Pfam" id="PF00789">
    <property type="entry name" value="UBX"/>
    <property type="match status" value="1"/>
</dbReference>
<dbReference type="OrthoDB" id="1026733at2759"/>